<comment type="caution">
    <text evidence="2">The sequence shown here is derived from an EMBL/GenBank/DDBJ whole genome shotgun (WGS) entry which is preliminary data.</text>
</comment>
<evidence type="ECO:0000313" key="3">
    <source>
        <dbReference type="Proteomes" id="UP001501598"/>
    </source>
</evidence>
<gene>
    <name evidence="2" type="ORF">GCM10023175_50370</name>
</gene>
<dbReference type="Proteomes" id="UP001501598">
    <property type="component" value="Unassembled WGS sequence"/>
</dbReference>
<feature type="region of interest" description="Disordered" evidence="1">
    <location>
        <begin position="1"/>
        <end position="35"/>
    </location>
</feature>
<evidence type="ECO:0000313" key="2">
    <source>
        <dbReference type="EMBL" id="GAA4553742.1"/>
    </source>
</evidence>
<organism evidence="2 3">
    <name type="scientific">Pseudonocardia xishanensis</name>
    <dbReference type="NCBI Taxonomy" id="630995"/>
    <lineage>
        <taxon>Bacteria</taxon>
        <taxon>Bacillati</taxon>
        <taxon>Actinomycetota</taxon>
        <taxon>Actinomycetes</taxon>
        <taxon>Pseudonocardiales</taxon>
        <taxon>Pseudonocardiaceae</taxon>
        <taxon>Pseudonocardia</taxon>
    </lineage>
</organism>
<sequence length="70" mass="7545">MGAEIAPATRVLVTNQVPVEEPTPGNRGKSDRSGTTMVWTLATPRPHEVMTAIVAPGPHPERWCSADRPD</sequence>
<reference evidence="3" key="1">
    <citation type="journal article" date="2019" name="Int. J. Syst. Evol. Microbiol.">
        <title>The Global Catalogue of Microorganisms (GCM) 10K type strain sequencing project: providing services to taxonomists for standard genome sequencing and annotation.</title>
        <authorList>
            <consortium name="The Broad Institute Genomics Platform"/>
            <consortium name="The Broad Institute Genome Sequencing Center for Infectious Disease"/>
            <person name="Wu L."/>
            <person name="Ma J."/>
        </authorList>
    </citation>
    <scope>NUCLEOTIDE SEQUENCE [LARGE SCALE GENOMIC DNA]</scope>
    <source>
        <strain evidence="3">JCM 17906</strain>
    </source>
</reference>
<proteinExistence type="predicted"/>
<dbReference type="EMBL" id="BAABGT010000076">
    <property type="protein sequence ID" value="GAA4553742.1"/>
    <property type="molecule type" value="Genomic_DNA"/>
</dbReference>
<protein>
    <submittedName>
        <fullName evidence="2">Uncharacterized protein</fullName>
    </submittedName>
</protein>
<name>A0ABP8RXQ8_9PSEU</name>
<evidence type="ECO:0000256" key="1">
    <source>
        <dbReference type="SAM" id="MobiDB-lite"/>
    </source>
</evidence>
<accession>A0ABP8RXQ8</accession>
<keyword evidence="3" id="KW-1185">Reference proteome</keyword>